<evidence type="ECO:0000256" key="4">
    <source>
        <dbReference type="ARBA" id="ARBA00022989"/>
    </source>
</evidence>
<proteinExistence type="predicted"/>
<feature type="domain" description="Type IV secretion system coupling protein TraD DNA-binding" evidence="8">
    <location>
        <begin position="103"/>
        <end position="482"/>
    </location>
</feature>
<evidence type="ECO:0000313" key="10">
    <source>
        <dbReference type="Proteomes" id="UP000759103"/>
    </source>
</evidence>
<sequence length="503" mass="56388">MAAWMVIISPILGWFFAVKLNYSLAKPAIKSLWYLVKDTPHRPVLWLGLLAGLAVGIFMAWLINLSGDGAFGGAKFRRRLRGTVMVEATRLKRLTTEKKAEQISVGGLPMPTKVESLHTLIAGSTGAGKTVLIREMFYTALLRGDRTIAFDPNGELYSKFGRDGDVLLNPYDARTKGWSFFNEIRNEYDFKRYTLSIIPKSKDAGAEEWRGYARLLFQETARKLQHIGNPSIQELFRWTTIAEPKDLKKFLEGTAAESMFVGADKALASARFVLSEFLPEHLTMPPGTFSLRKWLENPKGGNLYITWREDQAPALKPLISAWADVLCTSILSLPESRDRRIWMFMDELASLYKLPTLMDALTKGRKHGLRIVAGLQTVAQLNLIYGDDEAQALRASFRTLAVLGGAHTDPETCEEMSKSLGEHEVERDNFSKSRNSKGTNRTTSLHTVRERVVMPTEISGLPDLNAYVAFAGNHPIARVAMEILQFKTRLDPFVERKMATANA</sequence>
<dbReference type="Pfam" id="PF10412">
    <property type="entry name" value="TrwB_AAD_bind"/>
    <property type="match status" value="1"/>
</dbReference>
<gene>
    <name evidence="9" type="ORF">KZ820_20900</name>
</gene>
<dbReference type="Gene3D" id="3.40.50.300">
    <property type="entry name" value="P-loop containing nucleotide triphosphate hydrolases"/>
    <property type="match status" value="2"/>
</dbReference>
<feature type="compositionally biased region" description="Basic and acidic residues" evidence="6">
    <location>
        <begin position="421"/>
        <end position="431"/>
    </location>
</feature>
<evidence type="ECO:0000256" key="1">
    <source>
        <dbReference type="ARBA" id="ARBA00004651"/>
    </source>
</evidence>
<reference evidence="9 10" key="1">
    <citation type="submission" date="2021-07" db="EMBL/GenBank/DDBJ databases">
        <title>Sphingomonas sp.</title>
        <authorList>
            <person name="Feng G."/>
            <person name="Li J."/>
            <person name="Pan M."/>
        </authorList>
    </citation>
    <scope>NUCLEOTIDE SEQUENCE [LARGE SCALE GENOMIC DNA]</scope>
    <source>
        <strain evidence="9 10">RRHST34</strain>
    </source>
</reference>
<dbReference type="Proteomes" id="UP000759103">
    <property type="component" value="Unassembled WGS sequence"/>
</dbReference>
<keyword evidence="2" id="KW-1003">Cell membrane</keyword>
<dbReference type="PANTHER" id="PTHR37937">
    <property type="entry name" value="CONJUGATIVE TRANSFER: DNA TRANSPORT"/>
    <property type="match status" value="1"/>
</dbReference>
<accession>A0ABS7BUD3</accession>
<organism evidence="9 10">
    <name type="scientific">Sphingomonas citri</name>
    <dbReference type="NCBI Taxonomy" id="2862499"/>
    <lineage>
        <taxon>Bacteria</taxon>
        <taxon>Pseudomonadati</taxon>
        <taxon>Pseudomonadota</taxon>
        <taxon>Alphaproteobacteria</taxon>
        <taxon>Sphingomonadales</taxon>
        <taxon>Sphingomonadaceae</taxon>
        <taxon>Sphingomonas</taxon>
    </lineage>
</organism>
<dbReference type="GO" id="GO:0003677">
    <property type="term" value="F:DNA binding"/>
    <property type="evidence" value="ECO:0007669"/>
    <property type="project" value="UniProtKB-KW"/>
</dbReference>
<feature type="transmembrane region" description="Helical" evidence="7">
    <location>
        <begin position="44"/>
        <end position="71"/>
    </location>
</feature>
<feature type="compositionally biased region" description="Polar residues" evidence="6">
    <location>
        <begin position="432"/>
        <end position="443"/>
    </location>
</feature>
<dbReference type="RefSeq" id="WP_219750731.1">
    <property type="nucleotide sequence ID" value="NZ_JAHXZN010000016.1"/>
</dbReference>
<evidence type="ECO:0000256" key="3">
    <source>
        <dbReference type="ARBA" id="ARBA00022692"/>
    </source>
</evidence>
<keyword evidence="9" id="KW-0238">DNA-binding</keyword>
<protein>
    <submittedName>
        <fullName evidence="9">Type IV secretion system DNA-binding domain-containing protein</fullName>
    </submittedName>
</protein>
<keyword evidence="5 7" id="KW-0472">Membrane</keyword>
<dbReference type="InterPro" id="IPR051539">
    <property type="entry name" value="T4SS-coupling_protein"/>
</dbReference>
<evidence type="ECO:0000313" key="9">
    <source>
        <dbReference type="EMBL" id="MBW6533208.1"/>
    </source>
</evidence>
<keyword evidence="3 7" id="KW-0812">Transmembrane</keyword>
<evidence type="ECO:0000256" key="7">
    <source>
        <dbReference type="SAM" id="Phobius"/>
    </source>
</evidence>
<dbReference type="InterPro" id="IPR027417">
    <property type="entry name" value="P-loop_NTPase"/>
</dbReference>
<dbReference type="PANTHER" id="PTHR37937:SF1">
    <property type="entry name" value="CONJUGATIVE TRANSFER: DNA TRANSPORT"/>
    <property type="match status" value="1"/>
</dbReference>
<evidence type="ECO:0000256" key="6">
    <source>
        <dbReference type="SAM" id="MobiDB-lite"/>
    </source>
</evidence>
<dbReference type="CDD" id="cd01127">
    <property type="entry name" value="TrwB_TraG_TraD_VirD4"/>
    <property type="match status" value="1"/>
</dbReference>
<evidence type="ECO:0000256" key="2">
    <source>
        <dbReference type="ARBA" id="ARBA00022475"/>
    </source>
</evidence>
<comment type="caution">
    <text evidence="9">The sequence shown here is derived from an EMBL/GenBank/DDBJ whole genome shotgun (WGS) entry which is preliminary data.</text>
</comment>
<keyword evidence="10" id="KW-1185">Reference proteome</keyword>
<dbReference type="EMBL" id="JAHXZN010000016">
    <property type="protein sequence ID" value="MBW6533208.1"/>
    <property type="molecule type" value="Genomic_DNA"/>
</dbReference>
<dbReference type="InterPro" id="IPR019476">
    <property type="entry name" value="T4SS_TraD_DNA-bd"/>
</dbReference>
<evidence type="ECO:0000259" key="8">
    <source>
        <dbReference type="Pfam" id="PF10412"/>
    </source>
</evidence>
<keyword evidence="4 7" id="KW-1133">Transmembrane helix</keyword>
<evidence type="ECO:0000256" key="5">
    <source>
        <dbReference type="ARBA" id="ARBA00023136"/>
    </source>
</evidence>
<dbReference type="SUPFAM" id="SSF52540">
    <property type="entry name" value="P-loop containing nucleoside triphosphate hydrolases"/>
    <property type="match status" value="1"/>
</dbReference>
<name>A0ABS7BUD3_9SPHN</name>
<feature type="region of interest" description="Disordered" evidence="6">
    <location>
        <begin position="421"/>
        <end position="443"/>
    </location>
</feature>
<comment type="subcellular location">
    <subcellularLocation>
        <location evidence="1">Cell membrane</location>
        <topology evidence="1">Multi-pass membrane protein</topology>
    </subcellularLocation>
</comment>